<reference evidence="12 13" key="1">
    <citation type="submission" date="2021-07" db="EMBL/GenBank/DDBJ databases">
        <authorList>
            <person name="Palmer J.M."/>
        </authorList>
    </citation>
    <scope>NUCLEOTIDE SEQUENCE [LARGE SCALE GENOMIC DNA]</scope>
    <source>
        <strain evidence="12 13">AT_MEX2019</strain>
        <tissue evidence="12">Muscle</tissue>
    </source>
</reference>
<dbReference type="PANTHER" id="PTHR24232:SF22">
    <property type="entry name" value="PROTEINASE-ACTIVATED RECEPTOR 4"/>
    <property type="match status" value="1"/>
</dbReference>
<comment type="similarity">
    <text evidence="9">Belongs to the G-protein coupled receptor 1 family.</text>
</comment>
<evidence type="ECO:0000256" key="2">
    <source>
        <dbReference type="ARBA" id="ARBA00022692"/>
    </source>
</evidence>
<feature type="transmembrane region" description="Helical" evidence="10">
    <location>
        <begin position="32"/>
        <end position="53"/>
    </location>
</feature>
<feature type="transmembrane region" description="Helical" evidence="10">
    <location>
        <begin position="110"/>
        <end position="131"/>
    </location>
</feature>
<evidence type="ECO:0000256" key="8">
    <source>
        <dbReference type="ARBA" id="ARBA00023224"/>
    </source>
</evidence>
<evidence type="ECO:0000256" key="1">
    <source>
        <dbReference type="ARBA" id="ARBA00004141"/>
    </source>
</evidence>
<evidence type="ECO:0000256" key="7">
    <source>
        <dbReference type="ARBA" id="ARBA00023180"/>
    </source>
</evidence>
<keyword evidence="13" id="KW-1185">Reference proteome</keyword>
<dbReference type="Proteomes" id="UP001345963">
    <property type="component" value="Unassembled WGS sequence"/>
</dbReference>
<dbReference type="Gene3D" id="1.20.1070.10">
    <property type="entry name" value="Rhodopsin 7-helix transmembrane proteins"/>
    <property type="match status" value="1"/>
</dbReference>
<evidence type="ECO:0000256" key="10">
    <source>
        <dbReference type="SAM" id="Phobius"/>
    </source>
</evidence>
<evidence type="ECO:0000256" key="4">
    <source>
        <dbReference type="ARBA" id="ARBA00023040"/>
    </source>
</evidence>
<keyword evidence="8 9" id="KW-0807">Transducer</keyword>
<evidence type="ECO:0000313" key="12">
    <source>
        <dbReference type="EMBL" id="MED6237644.1"/>
    </source>
</evidence>
<accession>A0ABU7AIU5</accession>
<gene>
    <name evidence="12" type="ORF">ATANTOWER_030102</name>
</gene>
<dbReference type="PRINTS" id="PR00237">
    <property type="entry name" value="GPCRRHODOPSN"/>
</dbReference>
<evidence type="ECO:0000313" key="13">
    <source>
        <dbReference type="Proteomes" id="UP001345963"/>
    </source>
</evidence>
<dbReference type="InterPro" id="IPR000276">
    <property type="entry name" value="GPCR_Rhodpsn"/>
</dbReference>
<feature type="transmembrane region" description="Helical" evidence="10">
    <location>
        <begin position="65"/>
        <end position="90"/>
    </location>
</feature>
<comment type="subcellular location">
    <subcellularLocation>
        <location evidence="1">Membrane</location>
        <topology evidence="1">Multi-pass membrane protein</topology>
    </subcellularLocation>
</comment>
<name>A0ABU7AIU5_9TELE</name>
<comment type="caution">
    <text evidence="12">The sequence shown here is derived from an EMBL/GenBank/DDBJ whole genome shotgun (WGS) entry which is preliminary data.</text>
</comment>
<evidence type="ECO:0000259" key="11">
    <source>
        <dbReference type="PROSITE" id="PS50262"/>
    </source>
</evidence>
<dbReference type="SUPFAM" id="SSF81321">
    <property type="entry name" value="Family A G protein-coupled receptor-like"/>
    <property type="match status" value="1"/>
</dbReference>
<protein>
    <recommendedName>
        <fullName evidence="11">G-protein coupled receptors family 1 profile domain-containing protein</fullName>
    </recommendedName>
</protein>
<feature type="domain" description="G-protein coupled receptors family 1 profile" evidence="11">
    <location>
        <begin position="12"/>
        <end position="138"/>
    </location>
</feature>
<evidence type="ECO:0000256" key="3">
    <source>
        <dbReference type="ARBA" id="ARBA00022989"/>
    </source>
</evidence>
<keyword evidence="4 9" id="KW-0297">G-protein coupled receptor</keyword>
<proteinExistence type="inferred from homology"/>
<sequence length="138" mass="15601">MYLLAFSFGLPSNLLALWVLVFRTKHLPSTTMLINLTVVDCLLFLVLPFRIAYHFQGNNWDLGEPFCRIVMAMFYGNIYSSVWCLALVALDRYVALVHPCGAKTLRSQQMTLYMTGAVRLVMLAAMLPLLLSQHDPTA</sequence>
<evidence type="ECO:0000256" key="6">
    <source>
        <dbReference type="ARBA" id="ARBA00023170"/>
    </source>
</evidence>
<dbReference type="PANTHER" id="PTHR24232">
    <property type="entry name" value="G-PROTEIN COUPLED RECEPTOR"/>
    <property type="match status" value="1"/>
</dbReference>
<dbReference type="Pfam" id="PF00001">
    <property type="entry name" value="7tm_1"/>
    <property type="match status" value="1"/>
</dbReference>
<keyword evidence="2 9" id="KW-0812">Transmembrane</keyword>
<dbReference type="PROSITE" id="PS50262">
    <property type="entry name" value="G_PROTEIN_RECEP_F1_2"/>
    <property type="match status" value="1"/>
</dbReference>
<keyword evidence="5 10" id="KW-0472">Membrane</keyword>
<evidence type="ECO:0000256" key="9">
    <source>
        <dbReference type="RuleBase" id="RU000688"/>
    </source>
</evidence>
<evidence type="ECO:0000256" key="5">
    <source>
        <dbReference type="ARBA" id="ARBA00023136"/>
    </source>
</evidence>
<organism evidence="12 13">
    <name type="scientific">Ataeniobius toweri</name>
    <dbReference type="NCBI Taxonomy" id="208326"/>
    <lineage>
        <taxon>Eukaryota</taxon>
        <taxon>Metazoa</taxon>
        <taxon>Chordata</taxon>
        <taxon>Craniata</taxon>
        <taxon>Vertebrata</taxon>
        <taxon>Euteleostomi</taxon>
        <taxon>Actinopterygii</taxon>
        <taxon>Neopterygii</taxon>
        <taxon>Teleostei</taxon>
        <taxon>Neoteleostei</taxon>
        <taxon>Acanthomorphata</taxon>
        <taxon>Ovalentaria</taxon>
        <taxon>Atherinomorphae</taxon>
        <taxon>Cyprinodontiformes</taxon>
        <taxon>Goodeidae</taxon>
        <taxon>Ataeniobius</taxon>
    </lineage>
</organism>
<keyword evidence="7" id="KW-0325">Glycoprotein</keyword>
<dbReference type="PROSITE" id="PS00237">
    <property type="entry name" value="G_PROTEIN_RECEP_F1_1"/>
    <property type="match status" value="1"/>
</dbReference>
<keyword evidence="3 10" id="KW-1133">Transmembrane helix</keyword>
<dbReference type="InterPro" id="IPR017452">
    <property type="entry name" value="GPCR_Rhodpsn_7TM"/>
</dbReference>
<dbReference type="EMBL" id="JAHUTI010017814">
    <property type="protein sequence ID" value="MED6237644.1"/>
    <property type="molecule type" value="Genomic_DNA"/>
</dbReference>
<keyword evidence="6 9" id="KW-0675">Receptor</keyword>